<dbReference type="Pfam" id="PF00651">
    <property type="entry name" value="BTB"/>
    <property type="match status" value="1"/>
</dbReference>
<dbReference type="AlphaFoldDB" id="A0A1D6N543"/>
<dbReference type="SUPFAM" id="SSF54695">
    <property type="entry name" value="POZ domain"/>
    <property type="match status" value="1"/>
</dbReference>
<gene>
    <name evidence="3" type="ORF">ZEAMMB73_Zm00001d042549</name>
</gene>
<evidence type="ECO:0000256" key="2">
    <source>
        <dbReference type="SAM" id="MobiDB-lite"/>
    </source>
</evidence>
<comment type="pathway">
    <text evidence="1">Protein modification; protein ubiquitination.</text>
</comment>
<dbReference type="PROSITE" id="PS50097">
    <property type="entry name" value="BTB"/>
    <property type="match status" value="1"/>
</dbReference>
<dbReference type="Gene3D" id="3.30.710.10">
    <property type="entry name" value="Potassium Channel Kv1.1, Chain A"/>
    <property type="match status" value="1"/>
</dbReference>
<dbReference type="GO" id="GO:0006355">
    <property type="term" value="P:regulation of DNA-templated transcription"/>
    <property type="evidence" value="ECO:0007669"/>
    <property type="project" value="UniProtKB-ARBA"/>
</dbReference>
<dbReference type="InterPro" id="IPR011333">
    <property type="entry name" value="SKP1/BTB/POZ_sf"/>
</dbReference>
<feature type="compositionally biased region" description="Low complexity" evidence="2">
    <location>
        <begin position="33"/>
        <end position="44"/>
    </location>
</feature>
<dbReference type="InterPro" id="IPR000210">
    <property type="entry name" value="BTB/POZ_dom"/>
</dbReference>
<evidence type="ECO:0000256" key="1">
    <source>
        <dbReference type="ARBA" id="ARBA00004906"/>
    </source>
</evidence>
<proteinExistence type="predicted"/>
<dbReference type="ExpressionAtlas" id="A0A1D6N543">
    <property type="expression patterns" value="baseline and differential"/>
</dbReference>
<feature type="compositionally biased region" description="Basic residues" evidence="2">
    <location>
        <begin position="48"/>
        <end position="61"/>
    </location>
</feature>
<dbReference type="EMBL" id="CM007649">
    <property type="protein sequence ID" value="ONM35749.1"/>
    <property type="molecule type" value="Genomic_DNA"/>
</dbReference>
<protein>
    <submittedName>
        <fullName evidence="3">BTB/POZ and TAZ domain-containing protein 3</fullName>
    </submittedName>
</protein>
<reference evidence="3" key="1">
    <citation type="submission" date="2015-12" db="EMBL/GenBank/DDBJ databases">
        <title>Update maize B73 reference genome by single molecule sequencing technologies.</title>
        <authorList>
            <consortium name="Maize Genome Sequencing Project"/>
            <person name="Ware D."/>
        </authorList>
    </citation>
    <scope>NUCLEOTIDE SEQUENCE [LARGE SCALE GENOMIC DNA]</scope>
    <source>
        <tissue evidence="3">Seedling</tissue>
    </source>
</reference>
<dbReference type="PANTHER" id="PTHR46287:SF11">
    <property type="entry name" value="BTB_POZ AND TAZ DOMAIN-CONTAINING PROTEIN 4"/>
    <property type="match status" value="1"/>
</dbReference>
<dbReference type="InterPro" id="IPR044513">
    <property type="entry name" value="BT1/2/3/4/5"/>
</dbReference>
<organism evidence="3">
    <name type="scientific">Zea mays</name>
    <name type="common">Maize</name>
    <dbReference type="NCBI Taxonomy" id="4577"/>
    <lineage>
        <taxon>Eukaryota</taxon>
        <taxon>Viridiplantae</taxon>
        <taxon>Streptophyta</taxon>
        <taxon>Embryophyta</taxon>
        <taxon>Tracheophyta</taxon>
        <taxon>Spermatophyta</taxon>
        <taxon>Magnoliopsida</taxon>
        <taxon>Liliopsida</taxon>
        <taxon>Poales</taxon>
        <taxon>Poaceae</taxon>
        <taxon>PACMAD clade</taxon>
        <taxon>Panicoideae</taxon>
        <taxon>Andropogonodae</taxon>
        <taxon>Andropogoneae</taxon>
        <taxon>Tripsacinae</taxon>
        <taxon>Zea</taxon>
    </lineage>
</organism>
<sequence>MECVELLDSPDLFFLDGGDAHATDFSLENHLESSSSAGAKNKAAPGHSHIHSHSHSRRAQLHRSNAPVPPPLPGTSYYGARRKAKAACRRVPEGVLDSWDRLFLEGYQSDLRVSTDGGAEISSHSCVLGVKSPVLRAMLEEARLRDGFRCIRVSGAPSEAVRVFIRFLYSSRYGCYLLIHIDSSLLIRIDSSLSSNSLKIRFQPKQFTVTEADEDSADSSSSSDF</sequence>
<accession>A0A1D6N543</accession>
<dbReference type="PANTHER" id="PTHR46287">
    <property type="entry name" value="BTB/POZ AND TAZ DOMAIN-CONTAINING PROTEIN 3-RELATED"/>
    <property type="match status" value="1"/>
</dbReference>
<evidence type="ECO:0000313" key="3">
    <source>
        <dbReference type="EMBL" id="ONM35749.1"/>
    </source>
</evidence>
<feature type="region of interest" description="Disordered" evidence="2">
    <location>
        <begin position="32"/>
        <end position="75"/>
    </location>
</feature>
<name>A0A1D6N543_MAIZE</name>